<dbReference type="InterPro" id="IPR024478">
    <property type="entry name" value="HlyB_4HB_MCP"/>
</dbReference>
<keyword evidence="3" id="KW-1003">Cell membrane</keyword>
<dbReference type="AlphaFoldDB" id="A0A8I1W711"/>
<feature type="domain" description="T-SNARE coiled-coil homology" evidence="9">
    <location>
        <begin position="455"/>
        <end position="517"/>
    </location>
</feature>
<dbReference type="RefSeq" id="WP_010861988.1">
    <property type="nucleotide sequence ID" value="NZ_JAFNAA010000008.1"/>
</dbReference>
<keyword evidence="7" id="KW-0812">Transmembrane</keyword>
<evidence type="ECO:0000256" key="2">
    <source>
        <dbReference type="ARBA" id="ARBA00022500"/>
    </source>
</evidence>
<feature type="transmembrane region" description="Helical" evidence="7">
    <location>
        <begin position="12"/>
        <end position="30"/>
    </location>
</feature>
<dbReference type="GO" id="GO:0006935">
    <property type="term" value="P:chemotaxis"/>
    <property type="evidence" value="ECO:0007669"/>
    <property type="project" value="UniProtKB-KW"/>
</dbReference>
<evidence type="ECO:0000256" key="3">
    <source>
        <dbReference type="ARBA" id="ARBA00022519"/>
    </source>
</evidence>
<keyword evidence="2" id="KW-0145">Chemotaxis</keyword>
<keyword evidence="3" id="KW-0997">Cell inner membrane</keyword>
<protein>
    <submittedName>
        <fullName evidence="11">Methyl-accepting chemotaxis protein</fullName>
    </submittedName>
</protein>
<dbReference type="FunFam" id="1.10.287.950:FF:000001">
    <property type="entry name" value="Methyl-accepting chemotaxis sensory transducer"/>
    <property type="match status" value="1"/>
</dbReference>
<evidence type="ECO:0000313" key="11">
    <source>
        <dbReference type="EMBL" id="MBO1108405.1"/>
    </source>
</evidence>
<evidence type="ECO:0000256" key="7">
    <source>
        <dbReference type="SAM" id="Phobius"/>
    </source>
</evidence>
<dbReference type="InterPro" id="IPR003660">
    <property type="entry name" value="HAMP_dom"/>
</dbReference>
<dbReference type="GO" id="GO:0007165">
    <property type="term" value="P:signal transduction"/>
    <property type="evidence" value="ECO:0007669"/>
    <property type="project" value="UniProtKB-KW"/>
</dbReference>
<dbReference type="CDD" id="cd06225">
    <property type="entry name" value="HAMP"/>
    <property type="match status" value="1"/>
</dbReference>
<dbReference type="Pfam" id="PF12729">
    <property type="entry name" value="4HB_MCP_1"/>
    <property type="match status" value="1"/>
</dbReference>
<organism evidence="11 12">
    <name type="scientific">Plesiomonas shigelloides</name>
    <name type="common">Aeromonas shigelloides</name>
    <dbReference type="NCBI Taxonomy" id="703"/>
    <lineage>
        <taxon>Bacteria</taxon>
        <taxon>Pseudomonadati</taxon>
        <taxon>Pseudomonadota</taxon>
        <taxon>Gammaproteobacteria</taxon>
        <taxon>Enterobacterales</taxon>
        <taxon>Enterobacteriaceae</taxon>
        <taxon>Plesiomonas</taxon>
    </lineage>
</organism>
<comment type="similarity">
    <text evidence="5">Belongs to the methyl-accepting chemotaxis (MCP) protein family.</text>
</comment>
<evidence type="ECO:0000256" key="1">
    <source>
        <dbReference type="ARBA" id="ARBA00004429"/>
    </source>
</evidence>
<dbReference type="CDD" id="cd11386">
    <property type="entry name" value="MCP_signal"/>
    <property type="match status" value="1"/>
</dbReference>
<evidence type="ECO:0000313" key="12">
    <source>
        <dbReference type="Proteomes" id="UP000664658"/>
    </source>
</evidence>
<comment type="subcellular location">
    <subcellularLocation>
        <location evidence="1">Cell inner membrane</location>
        <topology evidence="1">Multi-pass membrane protein</topology>
    </subcellularLocation>
</comment>
<accession>A0A8I1W711</accession>
<dbReference type="PROSITE" id="PS50192">
    <property type="entry name" value="T_SNARE"/>
    <property type="match status" value="1"/>
</dbReference>
<dbReference type="SMART" id="SM00283">
    <property type="entry name" value="MA"/>
    <property type="match status" value="1"/>
</dbReference>
<evidence type="ECO:0000259" key="9">
    <source>
        <dbReference type="PROSITE" id="PS50192"/>
    </source>
</evidence>
<keyword evidence="7" id="KW-1133">Transmembrane helix</keyword>
<dbReference type="SMART" id="SM00304">
    <property type="entry name" value="HAMP"/>
    <property type="match status" value="1"/>
</dbReference>
<dbReference type="InterPro" id="IPR000727">
    <property type="entry name" value="T_SNARE_dom"/>
</dbReference>
<keyword evidence="7" id="KW-0472">Membrane</keyword>
<dbReference type="Pfam" id="PF00672">
    <property type="entry name" value="HAMP"/>
    <property type="match status" value="1"/>
</dbReference>
<sequence>MFYKNISIGKKIALVFSFVAAVCMMLGLFLSHALHGVQNRSLDFTDSVLPSIISVETLRNHITSIRSDQFAILLEDGTQVQKRRNTIMQEIEQTNQDLQSYGSTVVDQERPHYERFRKDWQQYIRVSHTFEQLVLQGQTAQAQQLLIQSRELSDNMEDSIAKLVQINLAFVRDSRSDLLDKIALIIKANIGSIGLLMLFMAGMTVFLTRQICPPLQAVVEQANAIASGNLTHRFDNRYMSNDELGLLAKASLQMQDNLRVIIEEVVTAATQLGVAIESVDTVSEHTTNGIQNQQREISLVATAMTEMKATVANVADNTETASQSAAAANDLARQGNRDVRQSLNEITQVAQEIEHAGSLVTELERESAQINMVVDVIRSIADQTNLLALNAAIEAARAGEQGRGFAVVADEVRTLAGRTQASTGEIIAIIETLQAKANQAKDVTGQTCEMIRHCVAQSRNTSEGIQQIEEAVSQIADMALQIASACSEQDAVSEELDRNIERINESSNAVAQDAYHTTEACHELGQLAARLQQSVAHFRLA</sequence>
<reference evidence="11" key="1">
    <citation type="submission" date="2021-03" db="EMBL/GenBank/DDBJ databases">
        <title>Plesiomonas shigelloides zfcc0051, isolated from zebrafish feces.</title>
        <authorList>
            <person name="Vanderhoek Z."/>
            <person name="Gaulke C."/>
        </authorList>
    </citation>
    <scope>NUCLEOTIDE SEQUENCE</scope>
    <source>
        <strain evidence="11">Zfcc0051</strain>
    </source>
</reference>
<dbReference type="Proteomes" id="UP000664658">
    <property type="component" value="Unassembled WGS sequence"/>
</dbReference>
<dbReference type="PANTHER" id="PTHR32089">
    <property type="entry name" value="METHYL-ACCEPTING CHEMOTAXIS PROTEIN MCPB"/>
    <property type="match status" value="1"/>
</dbReference>
<dbReference type="PROSITE" id="PS50111">
    <property type="entry name" value="CHEMOTAXIS_TRANSDUC_2"/>
    <property type="match status" value="1"/>
</dbReference>
<dbReference type="InterPro" id="IPR004089">
    <property type="entry name" value="MCPsignal_dom"/>
</dbReference>
<dbReference type="SUPFAM" id="SSF58104">
    <property type="entry name" value="Methyl-accepting chemotaxis protein (MCP) signaling domain"/>
    <property type="match status" value="1"/>
</dbReference>
<gene>
    <name evidence="11" type="ORF">J2R62_09245</name>
</gene>
<proteinExistence type="inferred from homology"/>
<dbReference type="Pfam" id="PF00015">
    <property type="entry name" value="MCPsignal"/>
    <property type="match status" value="1"/>
</dbReference>
<evidence type="ECO:0000259" key="10">
    <source>
        <dbReference type="PROSITE" id="PS50885"/>
    </source>
</evidence>
<evidence type="ECO:0000259" key="8">
    <source>
        <dbReference type="PROSITE" id="PS50111"/>
    </source>
</evidence>
<dbReference type="PROSITE" id="PS50885">
    <property type="entry name" value="HAMP"/>
    <property type="match status" value="1"/>
</dbReference>
<dbReference type="EMBL" id="JAFNAA010000008">
    <property type="protein sequence ID" value="MBO1108405.1"/>
    <property type="molecule type" value="Genomic_DNA"/>
</dbReference>
<dbReference type="GO" id="GO:0005886">
    <property type="term" value="C:plasma membrane"/>
    <property type="evidence" value="ECO:0007669"/>
    <property type="project" value="UniProtKB-SubCell"/>
</dbReference>
<dbReference type="PANTHER" id="PTHR32089:SF120">
    <property type="entry name" value="METHYL-ACCEPTING CHEMOTAXIS PROTEIN TLPQ"/>
    <property type="match status" value="1"/>
</dbReference>
<name>A0A8I1W711_PLESH</name>
<evidence type="ECO:0000256" key="4">
    <source>
        <dbReference type="ARBA" id="ARBA00023224"/>
    </source>
</evidence>
<evidence type="ECO:0000256" key="5">
    <source>
        <dbReference type="ARBA" id="ARBA00029447"/>
    </source>
</evidence>
<evidence type="ECO:0000256" key="6">
    <source>
        <dbReference type="PROSITE-ProRule" id="PRU00284"/>
    </source>
</evidence>
<feature type="domain" description="HAMP" evidence="10">
    <location>
        <begin position="209"/>
        <end position="263"/>
    </location>
</feature>
<keyword evidence="4 6" id="KW-0807">Transducer</keyword>
<dbReference type="Gene3D" id="1.10.287.950">
    <property type="entry name" value="Methyl-accepting chemotaxis protein"/>
    <property type="match status" value="1"/>
</dbReference>
<feature type="domain" description="Methyl-accepting transducer" evidence="8">
    <location>
        <begin position="268"/>
        <end position="504"/>
    </location>
</feature>
<comment type="caution">
    <text evidence="11">The sequence shown here is derived from an EMBL/GenBank/DDBJ whole genome shotgun (WGS) entry which is preliminary data.</text>
</comment>